<protein>
    <submittedName>
        <fullName evidence="2">Myosin-4-like protein</fullName>
    </submittedName>
</protein>
<sequence>MEPQEKDTPHFIEELNQAIDWASVVEMEAEAAVSPLPPSVQCLFEADLRLNASSDMDMTNESLIQIPELKQRGQTLTKREDQLRKELAETREEKTRLIADLSSVKMEWDVSLKVQQLEEALKDETKKREKTETRLARRDEEMSNLKNALARLKTTWKSISASERT</sequence>
<comment type="caution">
    <text evidence="2">The sequence shown here is derived from an EMBL/GenBank/DDBJ whole genome shotgun (WGS) entry which is preliminary data.</text>
</comment>
<name>A0AAD3NB75_LATJO</name>
<reference evidence="2" key="1">
    <citation type="submission" date="2022-08" db="EMBL/GenBank/DDBJ databases">
        <title>Genome sequencing of akame (Lates japonicus).</title>
        <authorList>
            <person name="Hashiguchi Y."/>
            <person name="Takahashi H."/>
        </authorList>
    </citation>
    <scope>NUCLEOTIDE SEQUENCE</scope>
    <source>
        <strain evidence="2">Kochi</strain>
    </source>
</reference>
<gene>
    <name evidence="2" type="ORF">AKAME5_002015700</name>
</gene>
<feature type="region of interest" description="Disordered" evidence="1">
    <location>
        <begin position="122"/>
        <end position="142"/>
    </location>
</feature>
<proteinExistence type="predicted"/>
<evidence type="ECO:0000313" key="3">
    <source>
        <dbReference type="Proteomes" id="UP001279410"/>
    </source>
</evidence>
<keyword evidence="3" id="KW-1185">Reference proteome</keyword>
<organism evidence="2 3">
    <name type="scientific">Lates japonicus</name>
    <name type="common">Japanese lates</name>
    <dbReference type="NCBI Taxonomy" id="270547"/>
    <lineage>
        <taxon>Eukaryota</taxon>
        <taxon>Metazoa</taxon>
        <taxon>Chordata</taxon>
        <taxon>Craniata</taxon>
        <taxon>Vertebrata</taxon>
        <taxon>Euteleostomi</taxon>
        <taxon>Actinopterygii</taxon>
        <taxon>Neopterygii</taxon>
        <taxon>Teleostei</taxon>
        <taxon>Neoteleostei</taxon>
        <taxon>Acanthomorphata</taxon>
        <taxon>Carangaria</taxon>
        <taxon>Carangaria incertae sedis</taxon>
        <taxon>Centropomidae</taxon>
        <taxon>Lates</taxon>
    </lineage>
</organism>
<dbReference type="AlphaFoldDB" id="A0AAD3NB75"/>
<evidence type="ECO:0000256" key="1">
    <source>
        <dbReference type="SAM" id="MobiDB-lite"/>
    </source>
</evidence>
<dbReference type="EMBL" id="BRZM01000154">
    <property type="protein sequence ID" value="GLD68844.1"/>
    <property type="molecule type" value="Genomic_DNA"/>
</dbReference>
<evidence type="ECO:0000313" key="2">
    <source>
        <dbReference type="EMBL" id="GLD68844.1"/>
    </source>
</evidence>
<accession>A0AAD3NB75</accession>
<dbReference type="Proteomes" id="UP001279410">
    <property type="component" value="Unassembled WGS sequence"/>
</dbReference>